<dbReference type="AlphaFoldDB" id="A0AAV9E8U9"/>
<dbReference type="CDD" id="cd00167">
    <property type="entry name" value="SANT"/>
    <property type="match status" value="2"/>
</dbReference>
<dbReference type="SMART" id="SM00717">
    <property type="entry name" value="SANT"/>
    <property type="match status" value="2"/>
</dbReference>
<dbReference type="EMBL" id="JAUJYO010000009">
    <property type="protein sequence ID" value="KAK1309375.1"/>
    <property type="molecule type" value="Genomic_DNA"/>
</dbReference>
<dbReference type="GO" id="GO:0003677">
    <property type="term" value="F:DNA binding"/>
    <property type="evidence" value="ECO:0007669"/>
    <property type="project" value="UniProtKB-KW"/>
</dbReference>
<evidence type="ECO:0000313" key="10">
    <source>
        <dbReference type="EMBL" id="KAK1309375.1"/>
    </source>
</evidence>
<evidence type="ECO:0000256" key="1">
    <source>
        <dbReference type="ARBA" id="ARBA00004123"/>
    </source>
</evidence>
<evidence type="ECO:0000256" key="5">
    <source>
        <dbReference type="ARBA" id="ARBA00023163"/>
    </source>
</evidence>
<keyword evidence="2" id="KW-0677">Repeat</keyword>
<keyword evidence="11" id="KW-1185">Reference proteome</keyword>
<dbReference type="PANTHER" id="PTHR47995">
    <property type="entry name" value="TRANSCRIPTION FACTOR MYB33-RELATED"/>
    <property type="match status" value="1"/>
</dbReference>
<feature type="domain" description="Myb-like" evidence="8">
    <location>
        <begin position="27"/>
        <end position="79"/>
    </location>
</feature>
<protein>
    <submittedName>
        <fullName evidence="10">Transcription factor GAMYB</fullName>
    </submittedName>
</protein>
<comment type="subcellular location">
    <subcellularLocation>
        <location evidence="1">Nucleus</location>
    </subcellularLocation>
</comment>
<dbReference type="PROSITE" id="PS51294">
    <property type="entry name" value="HTH_MYB"/>
    <property type="match status" value="2"/>
</dbReference>
<reference evidence="10" key="2">
    <citation type="submission" date="2023-06" db="EMBL/GenBank/DDBJ databases">
        <authorList>
            <person name="Ma L."/>
            <person name="Liu K.-W."/>
            <person name="Li Z."/>
            <person name="Hsiao Y.-Y."/>
            <person name="Qi Y."/>
            <person name="Fu T."/>
            <person name="Tang G."/>
            <person name="Zhang D."/>
            <person name="Sun W.-H."/>
            <person name="Liu D.-K."/>
            <person name="Li Y."/>
            <person name="Chen G.-Z."/>
            <person name="Liu X.-D."/>
            <person name="Liao X.-Y."/>
            <person name="Jiang Y.-T."/>
            <person name="Yu X."/>
            <person name="Hao Y."/>
            <person name="Huang J."/>
            <person name="Zhao X.-W."/>
            <person name="Ke S."/>
            <person name="Chen Y.-Y."/>
            <person name="Wu W.-L."/>
            <person name="Hsu J.-L."/>
            <person name="Lin Y.-F."/>
            <person name="Huang M.-D."/>
            <person name="Li C.-Y."/>
            <person name="Huang L."/>
            <person name="Wang Z.-W."/>
            <person name="Zhao X."/>
            <person name="Zhong W.-Y."/>
            <person name="Peng D.-H."/>
            <person name="Ahmad S."/>
            <person name="Lan S."/>
            <person name="Zhang J.-S."/>
            <person name="Tsai W.-C."/>
            <person name="Van De Peer Y."/>
            <person name="Liu Z.-J."/>
        </authorList>
    </citation>
    <scope>NUCLEOTIDE SEQUENCE</scope>
    <source>
        <strain evidence="10">CP</strain>
        <tissue evidence="10">Leaves</tissue>
    </source>
</reference>
<feature type="compositionally biased region" description="Polar residues" evidence="7">
    <location>
        <begin position="1"/>
        <end position="17"/>
    </location>
</feature>
<sequence length="355" mass="38338">MQTPNTTDNTMSASKGVTNGGGGGGGGGALKKGPWTAAEDAVLIDYVNKHGEGNWNAVQRNAGLSRCGKSCRLRWANHLRPNLKKGPFAPDEERTIVQLHAQHGNKWAKMASLMPGRTDNEIKNYWNTRMKRLQRAGLNPPNFGRQGSLHHHHRRRLPMPGLGFHFQPPPPPPQNGFQMFGSGDFGGPSIELELPSSQFSNVDVGFMNVVYGETNVVIGGGGGGGRVDCIQRDGLLGFSSPAPPPQNSIIGTLKCDAVAGFGGFADEGLEKLSHSLSTDTKIKNEWTSPELDRACVSVLELLNDSSRETSNGQSGVTEADNHPTMNHHHHHHLNSSLSVTEQDWGIEDSYPCFLG</sequence>
<evidence type="ECO:0000256" key="2">
    <source>
        <dbReference type="ARBA" id="ARBA00022737"/>
    </source>
</evidence>
<feature type="region of interest" description="Disordered" evidence="7">
    <location>
        <begin position="306"/>
        <end position="338"/>
    </location>
</feature>
<gene>
    <name evidence="10" type="primary">GAM1</name>
    <name evidence="10" type="ORF">QJS10_CPA09g01168</name>
</gene>
<feature type="domain" description="Myb-like" evidence="8">
    <location>
        <begin position="80"/>
        <end position="130"/>
    </location>
</feature>
<dbReference type="InterPro" id="IPR001005">
    <property type="entry name" value="SANT/Myb"/>
</dbReference>
<keyword evidence="3" id="KW-0805">Transcription regulation</keyword>
<comment type="caution">
    <text evidence="10">The sequence shown here is derived from an EMBL/GenBank/DDBJ whole genome shotgun (WGS) entry which is preliminary data.</text>
</comment>
<evidence type="ECO:0000259" key="9">
    <source>
        <dbReference type="PROSITE" id="PS51294"/>
    </source>
</evidence>
<dbReference type="Gene3D" id="1.10.10.60">
    <property type="entry name" value="Homeodomain-like"/>
    <property type="match status" value="2"/>
</dbReference>
<dbReference type="PANTHER" id="PTHR47995:SF18">
    <property type="entry name" value="TRANSCRIPTION FACTOR MYB65"/>
    <property type="match status" value="1"/>
</dbReference>
<organism evidence="10 11">
    <name type="scientific">Acorus calamus</name>
    <name type="common">Sweet flag</name>
    <dbReference type="NCBI Taxonomy" id="4465"/>
    <lineage>
        <taxon>Eukaryota</taxon>
        <taxon>Viridiplantae</taxon>
        <taxon>Streptophyta</taxon>
        <taxon>Embryophyta</taxon>
        <taxon>Tracheophyta</taxon>
        <taxon>Spermatophyta</taxon>
        <taxon>Magnoliopsida</taxon>
        <taxon>Liliopsida</taxon>
        <taxon>Acoraceae</taxon>
        <taxon>Acorus</taxon>
    </lineage>
</organism>
<feature type="domain" description="HTH myb-type" evidence="9">
    <location>
        <begin position="80"/>
        <end position="134"/>
    </location>
</feature>
<evidence type="ECO:0000256" key="6">
    <source>
        <dbReference type="ARBA" id="ARBA00023242"/>
    </source>
</evidence>
<dbReference type="InterPro" id="IPR009057">
    <property type="entry name" value="Homeodomain-like_sf"/>
</dbReference>
<reference evidence="10" key="1">
    <citation type="journal article" date="2023" name="Nat. Commun.">
        <title>Diploid and tetraploid genomes of Acorus and the evolution of monocots.</title>
        <authorList>
            <person name="Ma L."/>
            <person name="Liu K.W."/>
            <person name="Li Z."/>
            <person name="Hsiao Y.Y."/>
            <person name="Qi Y."/>
            <person name="Fu T."/>
            <person name="Tang G.D."/>
            <person name="Zhang D."/>
            <person name="Sun W.H."/>
            <person name="Liu D.K."/>
            <person name="Li Y."/>
            <person name="Chen G.Z."/>
            <person name="Liu X.D."/>
            <person name="Liao X.Y."/>
            <person name="Jiang Y.T."/>
            <person name="Yu X."/>
            <person name="Hao Y."/>
            <person name="Huang J."/>
            <person name="Zhao X.W."/>
            <person name="Ke S."/>
            <person name="Chen Y.Y."/>
            <person name="Wu W.L."/>
            <person name="Hsu J.L."/>
            <person name="Lin Y.F."/>
            <person name="Huang M.D."/>
            <person name="Li C.Y."/>
            <person name="Huang L."/>
            <person name="Wang Z.W."/>
            <person name="Zhao X."/>
            <person name="Zhong W.Y."/>
            <person name="Peng D.H."/>
            <person name="Ahmad S."/>
            <person name="Lan S."/>
            <person name="Zhang J.S."/>
            <person name="Tsai W.C."/>
            <person name="Van de Peer Y."/>
            <person name="Liu Z.J."/>
        </authorList>
    </citation>
    <scope>NUCLEOTIDE SEQUENCE</scope>
    <source>
        <strain evidence="10">CP</strain>
    </source>
</reference>
<feature type="region of interest" description="Disordered" evidence="7">
    <location>
        <begin position="1"/>
        <end position="31"/>
    </location>
</feature>
<dbReference type="SUPFAM" id="SSF46689">
    <property type="entry name" value="Homeodomain-like"/>
    <property type="match status" value="1"/>
</dbReference>
<dbReference type="PROSITE" id="PS50090">
    <property type="entry name" value="MYB_LIKE"/>
    <property type="match status" value="2"/>
</dbReference>
<accession>A0AAV9E8U9</accession>
<proteinExistence type="predicted"/>
<keyword evidence="4" id="KW-0238">DNA-binding</keyword>
<keyword evidence="6" id="KW-0539">Nucleus</keyword>
<feature type="compositionally biased region" description="Basic residues" evidence="7">
    <location>
        <begin position="148"/>
        <end position="157"/>
    </location>
</feature>
<name>A0AAV9E8U9_ACOCL</name>
<dbReference type="GO" id="GO:0005634">
    <property type="term" value="C:nucleus"/>
    <property type="evidence" value="ECO:0007669"/>
    <property type="project" value="UniProtKB-SubCell"/>
</dbReference>
<evidence type="ECO:0000256" key="7">
    <source>
        <dbReference type="SAM" id="MobiDB-lite"/>
    </source>
</evidence>
<feature type="compositionally biased region" description="Gly residues" evidence="7">
    <location>
        <begin position="18"/>
        <end position="30"/>
    </location>
</feature>
<evidence type="ECO:0000256" key="4">
    <source>
        <dbReference type="ARBA" id="ARBA00023125"/>
    </source>
</evidence>
<dbReference type="FunFam" id="1.10.10.60:FF:000001">
    <property type="entry name" value="MYB-related transcription factor"/>
    <property type="match status" value="1"/>
</dbReference>
<dbReference type="Proteomes" id="UP001180020">
    <property type="component" value="Unassembled WGS sequence"/>
</dbReference>
<evidence type="ECO:0000259" key="8">
    <source>
        <dbReference type="PROSITE" id="PS50090"/>
    </source>
</evidence>
<dbReference type="InterPro" id="IPR017930">
    <property type="entry name" value="Myb_dom"/>
</dbReference>
<dbReference type="Pfam" id="PF00249">
    <property type="entry name" value="Myb_DNA-binding"/>
    <property type="match status" value="2"/>
</dbReference>
<evidence type="ECO:0000313" key="11">
    <source>
        <dbReference type="Proteomes" id="UP001180020"/>
    </source>
</evidence>
<feature type="region of interest" description="Disordered" evidence="7">
    <location>
        <begin position="137"/>
        <end position="182"/>
    </location>
</feature>
<keyword evidence="5" id="KW-0804">Transcription</keyword>
<feature type="domain" description="HTH myb-type" evidence="9">
    <location>
        <begin position="30"/>
        <end position="79"/>
    </location>
</feature>
<evidence type="ECO:0000256" key="3">
    <source>
        <dbReference type="ARBA" id="ARBA00023015"/>
    </source>
</evidence>